<dbReference type="InterPro" id="IPR017552">
    <property type="entry name" value="PHI/rmpB"/>
</dbReference>
<protein>
    <submittedName>
        <fullName evidence="3">3-hexulose-6-phosphate isomerase</fullName>
    </submittedName>
</protein>
<dbReference type="CDD" id="cd05005">
    <property type="entry name" value="SIS_PHI"/>
    <property type="match status" value="1"/>
</dbReference>
<comment type="similarity">
    <text evidence="1">Belongs to the SIS family. PHI subfamily.</text>
</comment>
<dbReference type="KEGG" id="fln:FLA_3347"/>
<dbReference type="GO" id="GO:1901135">
    <property type="term" value="P:carbohydrate derivative metabolic process"/>
    <property type="evidence" value="ECO:0007669"/>
    <property type="project" value="InterPro"/>
</dbReference>
<evidence type="ECO:0000256" key="1">
    <source>
        <dbReference type="ARBA" id="ARBA00009235"/>
    </source>
</evidence>
<dbReference type="AlphaFoldDB" id="A0A173MI76"/>
<dbReference type="PANTHER" id="PTHR43443:SF1">
    <property type="entry name" value="3-HEXULOSE-6-PHOSPHATE ISOMERASE"/>
    <property type="match status" value="1"/>
</dbReference>
<dbReference type="Gene3D" id="3.40.50.10490">
    <property type="entry name" value="Glucose-6-phosphate isomerase like protein, domain 1"/>
    <property type="match status" value="1"/>
</dbReference>
<dbReference type="PROSITE" id="PS51464">
    <property type="entry name" value="SIS"/>
    <property type="match status" value="1"/>
</dbReference>
<dbReference type="OrthoDB" id="9797832at2"/>
<organism evidence="3 4">
    <name type="scientific">Filimonas lacunae</name>
    <dbReference type="NCBI Taxonomy" id="477680"/>
    <lineage>
        <taxon>Bacteria</taxon>
        <taxon>Pseudomonadati</taxon>
        <taxon>Bacteroidota</taxon>
        <taxon>Chitinophagia</taxon>
        <taxon>Chitinophagales</taxon>
        <taxon>Chitinophagaceae</taxon>
        <taxon>Filimonas</taxon>
    </lineage>
</organism>
<dbReference type="STRING" id="477680.SAMN05421788_10253"/>
<dbReference type="InterPro" id="IPR001347">
    <property type="entry name" value="SIS_dom"/>
</dbReference>
<evidence type="ECO:0000259" key="2">
    <source>
        <dbReference type="PROSITE" id="PS51464"/>
    </source>
</evidence>
<evidence type="ECO:0000313" key="4">
    <source>
        <dbReference type="Proteomes" id="UP000186917"/>
    </source>
</evidence>
<dbReference type="EMBL" id="FTOR01000002">
    <property type="protein sequence ID" value="SIS91332.1"/>
    <property type="molecule type" value="Genomic_DNA"/>
</dbReference>
<dbReference type="Proteomes" id="UP000186917">
    <property type="component" value="Unassembled WGS sequence"/>
</dbReference>
<dbReference type="RefSeq" id="WP_076377536.1">
    <property type="nucleotide sequence ID" value="NZ_AP017422.1"/>
</dbReference>
<dbReference type="SUPFAM" id="SSF53697">
    <property type="entry name" value="SIS domain"/>
    <property type="match status" value="1"/>
</dbReference>
<keyword evidence="4" id="KW-1185">Reference proteome</keyword>
<dbReference type="GO" id="GO:0097367">
    <property type="term" value="F:carbohydrate derivative binding"/>
    <property type="evidence" value="ECO:0007669"/>
    <property type="project" value="InterPro"/>
</dbReference>
<gene>
    <name evidence="3" type="ORF">SAMN05421788_10253</name>
</gene>
<evidence type="ECO:0000313" key="3">
    <source>
        <dbReference type="EMBL" id="SIS91332.1"/>
    </source>
</evidence>
<keyword evidence="3" id="KW-0413">Isomerase</keyword>
<proteinExistence type="inferred from homology"/>
<dbReference type="GO" id="GO:0016853">
    <property type="term" value="F:isomerase activity"/>
    <property type="evidence" value="ECO:0007669"/>
    <property type="project" value="UniProtKB-KW"/>
</dbReference>
<dbReference type="PANTHER" id="PTHR43443">
    <property type="entry name" value="3-HEXULOSE-6-PHOSPHATE ISOMERASE"/>
    <property type="match status" value="1"/>
</dbReference>
<feature type="domain" description="SIS" evidence="2">
    <location>
        <begin position="39"/>
        <end position="181"/>
    </location>
</feature>
<dbReference type="Pfam" id="PF01380">
    <property type="entry name" value="SIS"/>
    <property type="match status" value="1"/>
</dbReference>
<name>A0A173MI76_9BACT</name>
<dbReference type="NCBIfam" id="TIGR03127">
    <property type="entry name" value="RuMP_HxlB"/>
    <property type="match status" value="1"/>
</dbReference>
<accession>A0A173MI76</accession>
<dbReference type="InterPro" id="IPR046348">
    <property type="entry name" value="SIS_dom_sf"/>
</dbReference>
<sequence>MFEFEKETVATRVSAALPMILEENRRLEEQLSADEIAAVVLLMQQANSIFVIGAGRTGLMMKAAAMRLMHLGFTVYVAGETTTPAIQKGDLLLAASGSGTTSSIVKAAEKAQATGAQVVAISTTTQSPLAAIADTILLIPAAQKQDFNGTISQQYAGSLFEQSVLLVTDAIFQSIWTLSNLPAEEIWKQHANME</sequence>
<reference evidence="4" key="1">
    <citation type="submission" date="2017-01" db="EMBL/GenBank/DDBJ databases">
        <authorList>
            <person name="Varghese N."/>
            <person name="Submissions S."/>
        </authorList>
    </citation>
    <scope>NUCLEOTIDE SEQUENCE [LARGE SCALE GENOMIC DNA]</scope>
    <source>
        <strain evidence="4">DSM 21054</strain>
    </source>
</reference>